<dbReference type="InterPro" id="IPR021675">
    <property type="entry name" value="DUF3261"/>
</dbReference>
<dbReference type="Proteomes" id="UP000029493">
    <property type="component" value="Chromosome"/>
</dbReference>
<dbReference type="RefSeq" id="WP_038411691.1">
    <property type="nucleotide sequence ID" value="NZ_CP009455.1"/>
</dbReference>
<organism evidence="2 3">
    <name type="scientific">Pseudomonas cremoricolorata</name>
    <dbReference type="NCBI Taxonomy" id="157783"/>
    <lineage>
        <taxon>Bacteria</taxon>
        <taxon>Pseudomonadati</taxon>
        <taxon>Pseudomonadota</taxon>
        <taxon>Gammaproteobacteria</taxon>
        <taxon>Pseudomonadales</taxon>
        <taxon>Pseudomonadaceae</taxon>
        <taxon>Pseudomonas</taxon>
    </lineage>
</organism>
<dbReference type="eggNOG" id="ENOG50333CJ">
    <property type="taxonomic scope" value="Bacteria"/>
</dbReference>
<dbReference type="STRING" id="157783.LK03_07165"/>
<name>A0A089YB76_9PSED</name>
<proteinExistence type="predicted"/>
<dbReference type="PROSITE" id="PS51257">
    <property type="entry name" value="PROKAR_LIPOPROTEIN"/>
    <property type="match status" value="1"/>
</dbReference>
<evidence type="ECO:0000313" key="2">
    <source>
        <dbReference type="EMBL" id="AIR89063.1"/>
    </source>
</evidence>
<evidence type="ECO:0000313" key="3">
    <source>
        <dbReference type="Proteomes" id="UP000029493"/>
    </source>
</evidence>
<gene>
    <name evidence="2" type="ORF">LK03_07165</name>
</gene>
<dbReference type="EMBL" id="CP009455">
    <property type="protein sequence ID" value="AIR89063.1"/>
    <property type="molecule type" value="Genomic_DNA"/>
</dbReference>
<dbReference type="Pfam" id="PF11659">
    <property type="entry name" value="DUF3261"/>
    <property type="match status" value="1"/>
</dbReference>
<keyword evidence="3" id="KW-1185">Reference proteome</keyword>
<evidence type="ECO:0000256" key="1">
    <source>
        <dbReference type="SAM" id="SignalP"/>
    </source>
</evidence>
<feature type="chain" id="PRO_5001852130" evidence="1">
    <location>
        <begin position="20"/>
        <end position="161"/>
    </location>
</feature>
<keyword evidence="1" id="KW-0732">Signal</keyword>
<keyword evidence="2" id="KW-0449">Lipoprotein</keyword>
<sequence length="161" mass="18293">MRIILSLALCLLLSACASAPPLPSALPRLQLPQQLHVEREQNGQRQDWLLVIQGEQQRLRWSLLDLLGIPQARQVLDGQQWQADGLLPPNPAARELFAAVLFALTPASELQQRYPQAQQHGQQRQLQQRWQVRYEGEDGFRLTLVDGLHYRVSPLPAEDTP</sequence>
<protein>
    <submittedName>
        <fullName evidence="2">Lipoprotein</fullName>
    </submittedName>
</protein>
<dbReference type="AlphaFoldDB" id="A0A089YB76"/>
<accession>A0A089YB76</accession>
<feature type="signal peptide" evidence="1">
    <location>
        <begin position="1"/>
        <end position="19"/>
    </location>
</feature>
<dbReference type="OrthoDB" id="8685017at2"/>
<dbReference type="KEGG" id="psw:LK03_07165"/>
<reference evidence="2 3" key="1">
    <citation type="submission" date="2014-09" db="EMBL/GenBank/DDBJ databases">
        <authorList>
            <person name="Chan K.-G."/>
        </authorList>
    </citation>
    <scope>NUCLEOTIDE SEQUENCE [LARGE SCALE GENOMIC DNA]</scope>
    <source>
        <strain evidence="2 3">ND07</strain>
    </source>
</reference>